<sequence>MIALYPYDSLIGELRLTVDKVTIDGKSLSANFINPDIPEIAFRELESDRWEEAVIDVAVTAPAGELAGNATWQDPCVVLQVICAYSNTRVAVPLDPDPYTPARWTGSIELARDSWYGRANLRALIAATVDGVRHRIIGQGENWSLSFDDLPPSPVHGSIAVQWVNFAEDDTYGLKNFKDDPHHLRLDPDAPSLYLNSGFAGLQALLIDRRRRPRAEQALHDSTRANIASDAWSAMFVNALDAVEIDETTGQPEWPAEEWRVVVLKTLFPRIYTNLGPDDALVEAVAARASGDGSGELLERLLPAAAKQVGVAPLLRRGISLLEKDNEFKEADL</sequence>
<accession>A0A1I2IK80</accession>
<reference evidence="1 2" key="1">
    <citation type="submission" date="2016-10" db="EMBL/GenBank/DDBJ databases">
        <authorList>
            <person name="de Groot N.N."/>
        </authorList>
    </citation>
    <scope>NUCLEOTIDE SEQUENCE [LARGE SCALE GENOMIC DNA]</scope>
    <source>
        <strain evidence="1 2">DSM 43019</strain>
    </source>
</reference>
<dbReference type="AlphaFoldDB" id="A0A1I2IK80"/>
<evidence type="ECO:0000313" key="1">
    <source>
        <dbReference type="EMBL" id="SFF41447.1"/>
    </source>
</evidence>
<dbReference type="Proteomes" id="UP000199645">
    <property type="component" value="Unassembled WGS sequence"/>
</dbReference>
<name>A0A1I2IK80_9ACTN</name>
<keyword evidence="2" id="KW-1185">Reference proteome</keyword>
<evidence type="ECO:0000313" key="2">
    <source>
        <dbReference type="Proteomes" id="UP000199645"/>
    </source>
</evidence>
<dbReference type="OrthoDB" id="4562192at2"/>
<organism evidence="1 2">
    <name type="scientific">Actinoplanes philippinensis</name>
    <dbReference type="NCBI Taxonomy" id="35752"/>
    <lineage>
        <taxon>Bacteria</taxon>
        <taxon>Bacillati</taxon>
        <taxon>Actinomycetota</taxon>
        <taxon>Actinomycetes</taxon>
        <taxon>Micromonosporales</taxon>
        <taxon>Micromonosporaceae</taxon>
        <taxon>Actinoplanes</taxon>
    </lineage>
</organism>
<dbReference type="STRING" id="35752.SAMN05421541_11022"/>
<proteinExistence type="predicted"/>
<dbReference type="RefSeq" id="WP_093618541.1">
    <property type="nucleotide sequence ID" value="NZ_BOMT01000059.1"/>
</dbReference>
<protein>
    <submittedName>
        <fullName evidence="1">Uncharacterized protein</fullName>
    </submittedName>
</protein>
<gene>
    <name evidence="1" type="ORF">SAMN05421541_11022</name>
</gene>
<dbReference type="EMBL" id="FONV01000010">
    <property type="protein sequence ID" value="SFF41447.1"/>
    <property type="molecule type" value="Genomic_DNA"/>
</dbReference>